<proteinExistence type="predicted"/>
<dbReference type="KEGG" id="ovi:T265_04617"/>
<protein>
    <submittedName>
        <fullName evidence="1">Uncharacterized protein</fullName>
    </submittedName>
</protein>
<gene>
    <name evidence="1" type="ORF">T265_04617</name>
</gene>
<dbReference type="GeneID" id="20318799"/>
<keyword evidence="2" id="KW-1185">Reference proteome</keyword>
<name>A0A074ZMF8_OPIVI</name>
<organism evidence="1 2">
    <name type="scientific">Opisthorchis viverrini</name>
    <name type="common">Southeast Asian liver fluke</name>
    <dbReference type="NCBI Taxonomy" id="6198"/>
    <lineage>
        <taxon>Eukaryota</taxon>
        <taxon>Metazoa</taxon>
        <taxon>Spiralia</taxon>
        <taxon>Lophotrochozoa</taxon>
        <taxon>Platyhelminthes</taxon>
        <taxon>Trematoda</taxon>
        <taxon>Digenea</taxon>
        <taxon>Opisthorchiida</taxon>
        <taxon>Opisthorchiata</taxon>
        <taxon>Opisthorchiidae</taxon>
        <taxon>Opisthorchis</taxon>
    </lineage>
</organism>
<dbReference type="AlphaFoldDB" id="A0A074ZMF8"/>
<sequence length="192" mass="21711">MLQSRSAHQLLPSVRSSLHPVCDPSLCLFWFEAGKDGKLIAPGQEDDCSNESDVNSNSTNPTTIYNCLSNDSEPPVFLSETSRQTRQDGEIHSVANQFGLHERLNGISLNFHKRNYSQVCWKLFDSLRPVSPFLELIRTHQTYVKTTSSSWTKEGHHRIPCSVMCYACRNTVLPRRVLFSVPPSGWYKPRGG</sequence>
<evidence type="ECO:0000313" key="2">
    <source>
        <dbReference type="Proteomes" id="UP000054324"/>
    </source>
</evidence>
<evidence type="ECO:0000313" key="1">
    <source>
        <dbReference type="EMBL" id="KER28573.1"/>
    </source>
</evidence>
<accession>A0A074ZMF8</accession>
<dbReference type="RefSeq" id="XP_009167663.1">
    <property type="nucleotide sequence ID" value="XM_009169399.1"/>
</dbReference>
<reference evidence="1 2" key="1">
    <citation type="submission" date="2013-11" db="EMBL/GenBank/DDBJ databases">
        <title>Opisthorchis viverrini - life in the bile duct.</title>
        <authorList>
            <person name="Young N.D."/>
            <person name="Nagarajan N."/>
            <person name="Lin S.J."/>
            <person name="Korhonen P.K."/>
            <person name="Jex A.R."/>
            <person name="Hall R.S."/>
            <person name="Safavi-Hemami H."/>
            <person name="Kaewkong W."/>
            <person name="Bertrand D."/>
            <person name="Gao S."/>
            <person name="Seet Q."/>
            <person name="Wongkham S."/>
            <person name="Teh B.T."/>
            <person name="Wongkham C."/>
            <person name="Intapan P.M."/>
            <person name="Maleewong W."/>
            <person name="Yang X."/>
            <person name="Hu M."/>
            <person name="Wang Z."/>
            <person name="Hofmann A."/>
            <person name="Sternberg P.W."/>
            <person name="Tan P."/>
            <person name="Wang J."/>
            <person name="Gasser R.B."/>
        </authorList>
    </citation>
    <scope>NUCLEOTIDE SEQUENCE [LARGE SCALE GENOMIC DNA]</scope>
</reference>
<dbReference type="CTD" id="20318799"/>
<dbReference type="EMBL" id="KL596696">
    <property type="protein sequence ID" value="KER28573.1"/>
    <property type="molecule type" value="Genomic_DNA"/>
</dbReference>
<dbReference type="Proteomes" id="UP000054324">
    <property type="component" value="Unassembled WGS sequence"/>
</dbReference>